<dbReference type="InterPro" id="IPR023346">
    <property type="entry name" value="Lysozyme-like_dom_sf"/>
</dbReference>
<proteinExistence type="inferred from homology"/>
<dbReference type="SUPFAM" id="SSF53955">
    <property type="entry name" value="Lysozyme-like"/>
    <property type="match status" value="1"/>
</dbReference>
<dbReference type="Proteomes" id="UP000316624">
    <property type="component" value="Unassembled WGS sequence"/>
</dbReference>
<organism evidence="3 4">
    <name type="scientific">Sphingobium wenxiniae (strain DSM 21828 / CGMCC 1.7748 / JZ-1)</name>
    <dbReference type="NCBI Taxonomy" id="595605"/>
    <lineage>
        <taxon>Bacteria</taxon>
        <taxon>Pseudomonadati</taxon>
        <taxon>Pseudomonadota</taxon>
        <taxon>Alphaproteobacteria</taxon>
        <taxon>Sphingomonadales</taxon>
        <taxon>Sphingomonadaceae</taxon>
        <taxon>Sphingobium</taxon>
    </lineage>
</organism>
<dbReference type="Pfam" id="PF01464">
    <property type="entry name" value="SLT"/>
    <property type="match status" value="1"/>
</dbReference>
<reference evidence="3 4" key="1">
    <citation type="journal article" date="2015" name="Stand. Genomic Sci.">
        <title>Genomic Encyclopedia of Bacterial and Archaeal Type Strains, Phase III: the genomes of soil and plant-associated and newly described type strains.</title>
        <authorList>
            <person name="Whitman W.B."/>
            <person name="Woyke T."/>
            <person name="Klenk H.P."/>
            <person name="Zhou Y."/>
            <person name="Lilburn T.G."/>
            <person name="Beck B.J."/>
            <person name="De Vos P."/>
            <person name="Vandamme P."/>
            <person name="Eisen J.A."/>
            <person name="Garrity G."/>
            <person name="Hugenholtz P."/>
            <person name="Kyrpides N.C."/>
        </authorList>
    </citation>
    <scope>NUCLEOTIDE SEQUENCE [LARGE SCALE GENOMIC DNA]</scope>
    <source>
        <strain evidence="3 4">CGMCC 1.7748</strain>
    </source>
</reference>
<keyword evidence="4" id="KW-1185">Reference proteome</keyword>
<sequence length="323" mass="33936">MALDATVLAALLQACASNVAPVTMQAIIAVESEGNPYRIGVNSGARLKRQPDNLADAIATAESLTHRGADFDAGLMQINSANFARYGLNARSVFDPCTNLRVGAAILTDNYSRARDDGHPRPWQAAVSEYNTGSRSRGLANGYVGKVYAAAGSRQALSGGAAQSGRNWTAEAVAGLIARTFDARITDTWRAMNAAYGAEHSFHKYGRAVDFVPRAGLGSIDRAQIRSLMAANGIAITELLGPGDPGHSDHWHVAFDGTGVNNPPVSPGTSFLTSADSAASTEPVRVAAVLADNTGYQHESETAPPSWDVFARARWAASPAGRQ</sequence>
<evidence type="ECO:0000313" key="3">
    <source>
        <dbReference type="EMBL" id="TWH91582.1"/>
    </source>
</evidence>
<evidence type="ECO:0000313" key="4">
    <source>
        <dbReference type="Proteomes" id="UP000316624"/>
    </source>
</evidence>
<comment type="similarity">
    <text evidence="1">Belongs to the virb1 family.</text>
</comment>
<dbReference type="EMBL" id="VLKK01000014">
    <property type="protein sequence ID" value="TWH91582.1"/>
    <property type="molecule type" value="Genomic_DNA"/>
</dbReference>
<dbReference type="Gene3D" id="1.10.530.10">
    <property type="match status" value="1"/>
</dbReference>
<dbReference type="RefSeq" id="WP_145074669.1">
    <property type="nucleotide sequence ID" value="NZ_JACIIY010000025.1"/>
</dbReference>
<gene>
    <name evidence="3" type="ORF">IQ35_03095</name>
</gene>
<feature type="domain" description="Transglycosylase SLT" evidence="2">
    <location>
        <begin position="14"/>
        <end position="140"/>
    </location>
</feature>
<dbReference type="CDD" id="cd16892">
    <property type="entry name" value="LT_VirB1-like"/>
    <property type="match status" value="1"/>
</dbReference>
<comment type="caution">
    <text evidence="3">The sequence shown here is derived from an EMBL/GenBank/DDBJ whole genome shotgun (WGS) entry which is preliminary data.</text>
</comment>
<evidence type="ECO:0000259" key="2">
    <source>
        <dbReference type="Pfam" id="PF01464"/>
    </source>
</evidence>
<name>A0A562K854_SPHWJ</name>
<accession>A0A562K854</accession>
<protein>
    <submittedName>
        <fullName evidence="3">Transglycosylase-like protein with SLT domain</fullName>
    </submittedName>
</protein>
<evidence type="ECO:0000256" key="1">
    <source>
        <dbReference type="ARBA" id="ARBA00009387"/>
    </source>
</evidence>
<dbReference type="InterPro" id="IPR008258">
    <property type="entry name" value="Transglycosylase_SLT_dom_1"/>
</dbReference>
<dbReference type="AlphaFoldDB" id="A0A562K854"/>